<dbReference type="Gene3D" id="3.90.550.10">
    <property type="entry name" value="Spore Coat Polysaccharide Biosynthesis Protein SpsA, Chain A"/>
    <property type="match status" value="1"/>
</dbReference>
<evidence type="ECO:0000256" key="1">
    <source>
        <dbReference type="ARBA" id="ARBA00004141"/>
    </source>
</evidence>
<keyword evidence="4 7" id="KW-0812">Transmembrane</keyword>
<dbReference type="RefSeq" id="WP_231818841.1">
    <property type="nucleotide sequence ID" value="NZ_CP082781.1"/>
</dbReference>
<dbReference type="EC" id="2.4.-.-" evidence="8"/>
<evidence type="ECO:0000256" key="7">
    <source>
        <dbReference type="SAM" id="Phobius"/>
    </source>
</evidence>
<evidence type="ECO:0000256" key="3">
    <source>
        <dbReference type="ARBA" id="ARBA00022679"/>
    </source>
</evidence>
<keyword evidence="3 8" id="KW-0808">Transferase</keyword>
<feature type="transmembrane region" description="Helical" evidence="7">
    <location>
        <begin position="410"/>
        <end position="429"/>
    </location>
</feature>
<keyword evidence="5 7" id="KW-1133">Transmembrane helix</keyword>
<organism evidence="8 9">
    <name type="scientific">Microbacterium resistens</name>
    <dbReference type="NCBI Taxonomy" id="156977"/>
    <lineage>
        <taxon>Bacteria</taxon>
        <taxon>Bacillati</taxon>
        <taxon>Actinomycetota</taxon>
        <taxon>Actinomycetes</taxon>
        <taxon>Micrococcales</taxon>
        <taxon>Microbacteriaceae</taxon>
        <taxon>Microbacterium</taxon>
    </lineage>
</organism>
<dbReference type="EMBL" id="CP082781">
    <property type="protein sequence ID" value="UGS24966.1"/>
    <property type="molecule type" value="Genomic_DNA"/>
</dbReference>
<dbReference type="InterPro" id="IPR029044">
    <property type="entry name" value="Nucleotide-diphossugar_trans"/>
</dbReference>
<evidence type="ECO:0000256" key="4">
    <source>
        <dbReference type="ARBA" id="ARBA00022692"/>
    </source>
</evidence>
<dbReference type="PANTHER" id="PTHR43867:SF2">
    <property type="entry name" value="CELLULOSE SYNTHASE CATALYTIC SUBUNIT A [UDP-FORMING]"/>
    <property type="match status" value="1"/>
</dbReference>
<keyword evidence="6 7" id="KW-0472">Membrane</keyword>
<evidence type="ECO:0000256" key="5">
    <source>
        <dbReference type="ARBA" id="ARBA00022989"/>
    </source>
</evidence>
<protein>
    <submittedName>
        <fullName evidence="8">Glycosyltransferase</fullName>
        <ecNumber evidence="8">2.4.-.-</ecNumber>
    </submittedName>
</protein>
<dbReference type="SUPFAM" id="SSF53448">
    <property type="entry name" value="Nucleotide-diphospho-sugar transferases"/>
    <property type="match status" value="1"/>
</dbReference>
<evidence type="ECO:0000256" key="6">
    <source>
        <dbReference type="ARBA" id="ARBA00023136"/>
    </source>
</evidence>
<evidence type="ECO:0000313" key="8">
    <source>
        <dbReference type="EMBL" id="UGS24966.1"/>
    </source>
</evidence>
<reference evidence="8 9" key="1">
    <citation type="submission" date="2023-01" db="EMBL/GenBank/DDBJ databases">
        <title>Characterization of estradiol degrading bacteria Microbacterium sp. MZT7 and reveal degrading genes through genome analysis.</title>
        <authorList>
            <person name="Hao P."/>
            <person name="Gao Y."/>
        </authorList>
    </citation>
    <scope>NUCLEOTIDE SEQUENCE [LARGE SCALE GENOMIC DNA]</scope>
    <source>
        <strain evidence="8 9">MZT7</strain>
    </source>
</reference>
<name>A0ABY3RMV0_9MICO</name>
<dbReference type="PANTHER" id="PTHR43867">
    <property type="entry name" value="CELLULOSE SYNTHASE CATALYTIC SUBUNIT A [UDP-FORMING]"/>
    <property type="match status" value="1"/>
</dbReference>
<comment type="subcellular location">
    <subcellularLocation>
        <location evidence="1">Membrane</location>
        <topology evidence="1">Multi-pass membrane protein</topology>
    </subcellularLocation>
</comment>
<evidence type="ECO:0000313" key="9">
    <source>
        <dbReference type="Proteomes" id="UP001199642"/>
    </source>
</evidence>
<dbReference type="GO" id="GO:0016757">
    <property type="term" value="F:glycosyltransferase activity"/>
    <property type="evidence" value="ECO:0007669"/>
    <property type="project" value="UniProtKB-KW"/>
</dbReference>
<feature type="transmembrane region" description="Helical" evidence="7">
    <location>
        <begin position="333"/>
        <end position="354"/>
    </location>
</feature>
<keyword evidence="9" id="KW-1185">Reference proteome</keyword>
<feature type="transmembrane region" description="Helical" evidence="7">
    <location>
        <begin position="366"/>
        <end position="390"/>
    </location>
</feature>
<dbReference type="Proteomes" id="UP001199642">
    <property type="component" value="Chromosome"/>
</dbReference>
<sequence>MTFSAFLSMTILFSLVMGALFLSYVIAIVVPFLRRTPGTPGDASTFTWHFVIPCRDEEAVIGHTISYLEENFPHADVWVVDDDSEDSTASIVRDRAARNPHIHLIQRRRPEARQGKAHALNYAWLRMREIVGDVDLARTILVVVDADGRPSANLLDICAGPDLFGAEDIAAVQVEVRMSNRDERRPYPGEDWLKNLAARTFVRMQDIEFRGPISAIQLSRRFTRTVNVGGNGQLARWSALAEISTEQGPWRGALLEDFELGLHLLLGGWRNAYTPDAWVDQEALYSLPRYLTQRARWAQGTMQCFQYLPKVWASRHLSNLGALEVTYFLLQPWLQLVGTIVYPWPLIIMAYNAIMYPALFGAYMQAGGAILLLCYAIIGIGEFAVWGFLYRIKSEPESTVLQATGWGLSYMLYIYLIYAVAWKAFLQVLRRQSGWAKTIRNAEQTSPDQLVARLK</sequence>
<proteinExistence type="predicted"/>
<dbReference type="Pfam" id="PF13641">
    <property type="entry name" value="Glyco_tranf_2_3"/>
    <property type="match status" value="1"/>
</dbReference>
<keyword evidence="2 8" id="KW-0328">Glycosyltransferase</keyword>
<accession>A0ABY3RMV0</accession>
<evidence type="ECO:0000256" key="2">
    <source>
        <dbReference type="ARBA" id="ARBA00022676"/>
    </source>
</evidence>
<dbReference type="InterPro" id="IPR050321">
    <property type="entry name" value="Glycosyltr_2/OpgH_subfam"/>
</dbReference>
<gene>
    <name evidence="8" type="ORF">K8F61_09600</name>
</gene>